<protein>
    <submittedName>
        <fullName evidence="1">Uncharacterized protein</fullName>
    </submittedName>
</protein>
<dbReference type="Proteomes" id="UP000233549">
    <property type="component" value="Unassembled WGS sequence"/>
</dbReference>
<accession>A0AAP8LAR2</accession>
<organism evidence="1 2">
    <name type="scientific">Escherichia coli</name>
    <dbReference type="NCBI Taxonomy" id="562"/>
    <lineage>
        <taxon>Bacteria</taxon>
        <taxon>Pseudomonadati</taxon>
        <taxon>Pseudomonadota</taxon>
        <taxon>Gammaproteobacteria</taxon>
        <taxon>Enterobacterales</taxon>
        <taxon>Enterobacteriaceae</taxon>
        <taxon>Escherichia</taxon>
    </lineage>
</organism>
<name>A0AAP8LAR2_ECOLX</name>
<comment type="caution">
    <text evidence="1">The sequence shown here is derived from an EMBL/GenBank/DDBJ whole genome shotgun (WGS) entry which is preliminary data.</text>
</comment>
<proteinExistence type="predicted"/>
<reference evidence="1 2" key="1">
    <citation type="submission" date="2017-12" db="EMBL/GenBank/DDBJ databases">
        <title>Rapid rising of carbapenem-resistant Enterobacteriaceae(CRE) and emergence of colistin resistance genemcr-1 in CRE in the hospital of Henan, China.</title>
        <authorList>
            <person name="Sun Q."/>
            <person name="Zhang R."/>
            <person name="Li Y."/>
            <person name="Shen Y."/>
            <person name="Zhang Y."/>
            <person name="Yang J."/>
            <person name="Shu L."/>
            <person name="Zhou H."/>
            <person name="Wang Y."/>
            <person name="Wang B."/>
            <person name="Shen Z."/>
        </authorList>
    </citation>
    <scope>NUCLEOTIDE SEQUENCE [LARGE SCALE GENOMIC DNA]</scope>
    <source>
        <strain evidence="1 2">3512</strain>
    </source>
</reference>
<evidence type="ECO:0000313" key="1">
    <source>
        <dbReference type="EMBL" id="PKD81487.1"/>
    </source>
</evidence>
<evidence type="ECO:0000313" key="2">
    <source>
        <dbReference type="Proteomes" id="UP000233549"/>
    </source>
</evidence>
<dbReference type="AlphaFoldDB" id="A0AAP8LAR2"/>
<gene>
    <name evidence="1" type="ORF">CWS33_27475</name>
</gene>
<sequence length="100" mass="11341">MGSARERVQVLPIWKKRGVGLVLLANRLERISKHRLVAFVTFEIGEAIGRRTDSFDYGRLAVQLAVGGLEDVQHLFQEFVRGDSLLGHSRLLSQVGRRTW</sequence>
<dbReference type="EMBL" id="PITP01000116">
    <property type="protein sequence ID" value="PKD81487.1"/>
    <property type="molecule type" value="Genomic_DNA"/>
</dbReference>